<organism evidence="2 3">
    <name type="scientific">Panagrolaimus superbus</name>
    <dbReference type="NCBI Taxonomy" id="310955"/>
    <lineage>
        <taxon>Eukaryota</taxon>
        <taxon>Metazoa</taxon>
        <taxon>Ecdysozoa</taxon>
        <taxon>Nematoda</taxon>
        <taxon>Chromadorea</taxon>
        <taxon>Rhabditida</taxon>
        <taxon>Tylenchina</taxon>
        <taxon>Panagrolaimomorpha</taxon>
        <taxon>Panagrolaimoidea</taxon>
        <taxon>Panagrolaimidae</taxon>
        <taxon>Panagrolaimus</taxon>
    </lineage>
</organism>
<dbReference type="AlphaFoldDB" id="A0A914Y4R4"/>
<dbReference type="WBParaSite" id="PSU_v2.g14432.t1">
    <property type="protein sequence ID" value="PSU_v2.g14432.t1"/>
    <property type="gene ID" value="PSU_v2.g14432"/>
</dbReference>
<feature type="compositionally biased region" description="Basic and acidic residues" evidence="1">
    <location>
        <begin position="39"/>
        <end position="56"/>
    </location>
</feature>
<sequence>MATNVFFQKGAVEKGAVVIINQKERKAAKVKAKAIGTEVKGEEAHSNFNGKEKPKTEIITLSDDEDEEDPTQRGTPVPRTFTLNSKEKYIKAGLVVDDPDALHTSGNAVSDFDQSTIVTETNDNADKIDELIRNKFNGGVFDKDGKKIDLKAILIEAGLNQRGVSSVRKEKSNYLKNRDTVLNEETRDQNNSSTFKIAPTQTQASTATKKFERCIR</sequence>
<reference evidence="3" key="1">
    <citation type="submission" date="2022-11" db="UniProtKB">
        <authorList>
            <consortium name="WormBaseParasite"/>
        </authorList>
    </citation>
    <scope>IDENTIFICATION</scope>
</reference>
<accession>A0A914Y4R4</accession>
<proteinExistence type="predicted"/>
<dbReference type="Proteomes" id="UP000887577">
    <property type="component" value="Unplaced"/>
</dbReference>
<keyword evidence="2" id="KW-1185">Reference proteome</keyword>
<protein>
    <submittedName>
        <fullName evidence="3">Uncharacterized protein</fullName>
    </submittedName>
</protein>
<feature type="region of interest" description="Disordered" evidence="1">
    <location>
        <begin position="39"/>
        <end position="76"/>
    </location>
</feature>
<name>A0A914Y4R4_9BILA</name>
<evidence type="ECO:0000313" key="2">
    <source>
        <dbReference type="Proteomes" id="UP000887577"/>
    </source>
</evidence>
<evidence type="ECO:0000313" key="3">
    <source>
        <dbReference type="WBParaSite" id="PSU_v2.g14432.t1"/>
    </source>
</evidence>
<evidence type="ECO:0000256" key="1">
    <source>
        <dbReference type="SAM" id="MobiDB-lite"/>
    </source>
</evidence>